<evidence type="ECO:0000313" key="7">
    <source>
        <dbReference type="EMBL" id="AYA47778.1"/>
    </source>
</evidence>
<gene>
    <name evidence="7" type="primary">ripAE</name>
    <name evidence="8" type="ORF">PSS4_v1_1900022</name>
    <name evidence="7" type="ORF">RSP824_15595</name>
    <name evidence="9" type="ORF">RUN1985_v1_150046</name>
</gene>
<comment type="catalytic activity">
    <reaction evidence="4">
        <text>L-threonyl-[protein] + acetyl-CoA = O-acetyl-L-threonyl-[protein] + CoA</text>
        <dbReference type="Rhea" id="RHEA:65340"/>
        <dbReference type="Rhea" id="RHEA-COMP:11060"/>
        <dbReference type="Rhea" id="RHEA-COMP:16780"/>
        <dbReference type="ChEBI" id="CHEBI:30013"/>
        <dbReference type="ChEBI" id="CHEBI:57287"/>
        <dbReference type="ChEBI" id="CHEBI:57288"/>
        <dbReference type="ChEBI" id="CHEBI:141025"/>
    </reaction>
    <physiologicalReaction direction="left-to-right" evidence="4">
        <dbReference type="Rhea" id="RHEA:65341"/>
    </physiologicalReaction>
</comment>
<feature type="region of interest" description="Disordered" evidence="6">
    <location>
        <begin position="1"/>
        <end position="43"/>
    </location>
</feature>
<keyword evidence="1" id="KW-0808">Transferase</keyword>
<dbReference type="EMBL" id="CP025741">
    <property type="protein sequence ID" value="AYA47778.1"/>
    <property type="molecule type" value="Genomic_DNA"/>
</dbReference>
<organism evidence="9">
    <name type="scientific">Ralstonia solanacearum</name>
    <name type="common">Pseudomonas solanacearum</name>
    <dbReference type="NCBI Taxonomy" id="305"/>
    <lineage>
        <taxon>Bacteria</taxon>
        <taxon>Pseudomonadati</taxon>
        <taxon>Pseudomonadota</taxon>
        <taxon>Betaproteobacteria</taxon>
        <taxon>Burkholderiales</taxon>
        <taxon>Burkholderiaceae</taxon>
        <taxon>Ralstonia</taxon>
        <taxon>Ralstonia solanacearum species complex</taxon>
    </lineage>
</organism>
<evidence type="ECO:0000256" key="2">
    <source>
        <dbReference type="ARBA" id="ARBA00023315"/>
    </source>
</evidence>
<sequence>MLKTRITPATQPARTSTVAHPNGATESQTQPPQVSGPRARTADRNFTNLPTRHAGARALKQPVKLTRAASKVDTRALAAAAIQPGLSARLESMRQYLAELKTAAHADPNLRVETPGHRDAEFLDLLVAVENARHPKLALSAHTISLNALNTTNPAAVASLARNLETSMRSREPWHAVVDIGGHAMALSVRHHPEQPRQISMIVVNSAGEHLSVPEWNLMATLLAGHLNHKLEQAGDPKGVRIVLHCLNTGIQKTNHGGAIFALSAVKAMPGDEDIGKLHAHALSEAGKHADAVDVHVIDETPLLGPRFFKHMTHAFGLERMLTNRPDLRTAPVNKKTGLPLAQYQSQHLRPHRLLQHVRETSSTSYEDKRLQLYERAITHLASARVEALTDHLDALRRARKGKADMPAPRDAEFLDLLVEVENKLDPQLRLSAHKIDAPRLAVRDPGAIASLAPVVADGVRGGGDWHATLDIGDGHHVAVAVRHDAAHPTHVSLAVLDGAGSPFSPANWRDLASAVAKCLDAAGNGRTCKVWLTYVDASSQATASNSALFALRATKEMKESGLQHDGLIDQMHKNALNLARSAQTAVSLGKYGGPAPLDPEYGTGGGADRYSLDGILREEHIKMYKHAIRHFERAKEPAPERH</sequence>
<reference evidence="7" key="2">
    <citation type="submission" date="2018-01" db="EMBL/GenBank/DDBJ databases">
        <title>Ralstonia pseudosolanacearum P824 infects blueberry.</title>
        <authorList>
            <person name="Bocsanczy A.M."/>
            <person name="Norman D.J."/>
        </authorList>
    </citation>
    <scope>NUCLEOTIDE SEQUENCE</scope>
    <source>
        <strain evidence="7">P824</strain>
    </source>
</reference>
<evidence type="ECO:0000256" key="1">
    <source>
        <dbReference type="ARBA" id="ARBA00022679"/>
    </source>
</evidence>
<dbReference type="EMBL" id="LN899824">
    <property type="protein sequence ID" value="CUV27937.1"/>
    <property type="molecule type" value="Genomic_DNA"/>
</dbReference>
<keyword evidence="2" id="KW-0012">Acyltransferase</keyword>
<dbReference type="EMBL" id="LN899821">
    <property type="protein sequence ID" value="CUV20915.1"/>
    <property type="molecule type" value="Genomic_DNA"/>
</dbReference>
<evidence type="ECO:0000313" key="9">
    <source>
        <dbReference type="EMBL" id="CUV27937.1"/>
    </source>
</evidence>
<feature type="compositionally biased region" description="Polar residues" evidence="6">
    <location>
        <begin position="7"/>
        <end position="33"/>
    </location>
</feature>
<name>A0A0S4V1L0_RALSL</name>
<comment type="similarity">
    <text evidence="3">Belongs to the acetyltransferase YopJ family.</text>
</comment>
<evidence type="ECO:0000256" key="4">
    <source>
        <dbReference type="ARBA" id="ARBA00048364"/>
    </source>
</evidence>
<dbReference type="Pfam" id="PF03421">
    <property type="entry name" value="Acetyltransf_14"/>
    <property type="match status" value="1"/>
</dbReference>
<reference evidence="9" key="1">
    <citation type="submission" date="2015-10" db="EMBL/GenBank/DDBJ databases">
        <authorList>
            <person name="Gilbert D.G."/>
        </authorList>
    </citation>
    <scope>NUCLEOTIDE SEQUENCE</scope>
    <source>
        <strain evidence="9">Phyl III-seqv23</strain>
    </source>
</reference>
<evidence type="ECO:0000313" key="10">
    <source>
        <dbReference type="Proteomes" id="UP000262427"/>
    </source>
</evidence>
<reference evidence="10" key="3">
    <citation type="submission" date="2018-01" db="EMBL/GenBank/DDBJ databases">
        <title>Raltonia solanacearum P824 infects blueberry.</title>
        <authorList>
            <person name="Bocsanczy A.M."/>
            <person name="Norman D.J."/>
        </authorList>
    </citation>
    <scope>NUCLEOTIDE SEQUENCE [LARGE SCALE GENOMIC DNA]</scope>
    <source>
        <strain evidence="10">P824</strain>
    </source>
</reference>
<dbReference type="InterPro" id="IPR005083">
    <property type="entry name" value="YopJ-like"/>
</dbReference>
<proteinExistence type="inferred from homology"/>
<evidence type="ECO:0000256" key="5">
    <source>
        <dbReference type="ARBA" id="ARBA00048662"/>
    </source>
</evidence>
<dbReference type="GO" id="GO:0016746">
    <property type="term" value="F:acyltransferase activity"/>
    <property type="evidence" value="ECO:0007669"/>
    <property type="project" value="UniProtKB-KW"/>
</dbReference>
<evidence type="ECO:0000313" key="8">
    <source>
        <dbReference type="EMBL" id="CUV20915.1"/>
    </source>
</evidence>
<dbReference type="AlphaFoldDB" id="A0A0S4V1L0"/>
<evidence type="ECO:0000256" key="3">
    <source>
        <dbReference type="ARBA" id="ARBA00023785"/>
    </source>
</evidence>
<dbReference type="Proteomes" id="UP000262427">
    <property type="component" value="Chromosome CM"/>
</dbReference>
<evidence type="ECO:0000256" key="6">
    <source>
        <dbReference type="SAM" id="MobiDB-lite"/>
    </source>
</evidence>
<accession>A0A0S4V1L0</accession>
<protein>
    <submittedName>
        <fullName evidence="7">Type III secretion system YopJ family effector RipAE</fullName>
    </submittedName>
</protein>
<comment type="catalytic activity">
    <reaction evidence="5">
        <text>L-seryl-[protein] + acetyl-CoA = O-acetyl-L-seryl-[protein] + CoA</text>
        <dbReference type="Rhea" id="RHEA:59392"/>
        <dbReference type="Rhea" id="RHEA-COMP:9863"/>
        <dbReference type="Rhea" id="RHEA-COMP:15352"/>
        <dbReference type="ChEBI" id="CHEBI:29999"/>
        <dbReference type="ChEBI" id="CHEBI:57287"/>
        <dbReference type="ChEBI" id="CHEBI:57288"/>
        <dbReference type="ChEBI" id="CHEBI:141128"/>
    </reaction>
    <physiologicalReaction direction="left-to-right" evidence="5">
        <dbReference type="Rhea" id="RHEA:59393"/>
    </physiologicalReaction>
</comment>